<organism evidence="1 2">
    <name type="scientific">Hydrogenispora ethanolica</name>
    <dbReference type="NCBI Taxonomy" id="1082276"/>
    <lineage>
        <taxon>Bacteria</taxon>
        <taxon>Bacillati</taxon>
        <taxon>Bacillota</taxon>
        <taxon>Hydrogenispora</taxon>
    </lineage>
</organism>
<sequence>MAEYESFSGVITRIDDFWVGNGRQAGCYKLMSVENSSGNRVDFVVAPATYFVDHTMVSVGDTVTGFYDTSMAAPAIYPPQFRAVVMARDVPGQSVKVDYFNDQLLSGDGTLKLNLAPSTGVLIQNGQAFTGTPANRDLIVVYGPTTRSIPAQTTPSQIIVICER</sequence>
<dbReference type="Proteomes" id="UP000295008">
    <property type="component" value="Unassembled WGS sequence"/>
</dbReference>
<dbReference type="AlphaFoldDB" id="A0A4R1R8P7"/>
<proteinExistence type="predicted"/>
<dbReference type="RefSeq" id="WP_132016054.1">
    <property type="nucleotide sequence ID" value="NZ_SLUN01000030.1"/>
</dbReference>
<gene>
    <name evidence="1" type="ORF">EDC14_103031</name>
</gene>
<reference evidence="1 2" key="1">
    <citation type="submission" date="2019-03" db="EMBL/GenBank/DDBJ databases">
        <title>Genomic Encyclopedia of Type Strains, Phase IV (KMG-IV): sequencing the most valuable type-strain genomes for metagenomic binning, comparative biology and taxonomic classification.</title>
        <authorList>
            <person name="Goeker M."/>
        </authorList>
    </citation>
    <scope>NUCLEOTIDE SEQUENCE [LARGE SCALE GENOMIC DNA]</scope>
    <source>
        <strain evidence="1 2">LX-B</strain>
    </source>
</reference>
<accession>A0A4R1R8P7</accession>
<dbReference type="OrthoDB" id="1684927at2"/>
<name>A0A4R1R8P7_HYDET</name>
<evidence type="ECO:0000313" key="1">
    <source>
        <dbReference type="EMBL" id="TCL61929.1"/>
    </source>
</evidence>
<keyword evidence="2" id="KW-1185">Reference proteome</keyword>
<protein>
    <submittedName>
        <fullName evidence="1">Uncharacterized protein</fullName>
    </submittedName>
</protein>
<evidence type="ECO:0000313" key="2">
    <source>
        <dbReference type="Proteomes" id="UP000295008"/>
    </source>
</evidence>
<comment type="caution">
    <text evidence="1">The sequence shown here is derived from an EMBL/GenBank/DDBJ whole genome shotgun (WGS) entry which is preliminary data.</text>
</comment>
<dbReference type="EMBL" id="SLUN01000030">
    <property type="protein sequence ID" value="TCL61929.1"/>
    <property type="molecule type" value="Genomic_DNA"/>
</dbReference>